<name>K2R122_METFP</name>
<evidence type="ECO:0000256" key="5">
    <source>
        <dbReference type="PIRSR" id="PIRSR001430-1"/>
    </source>
</evidence>
<dbReference type="Gene3D" id="3.30.70.660">
    <property type="entry name" value="Pseudouridine synthase I, catalytic domain, C-terminal subdomain"/>
    <property type="match status" value="1"/>
</dbReference>
<reference evidence="9 10" key="1">
    <citation type="journal article" date="2012" name="J. Bacteriol.">
        <title>Draft genome sequence of Methanobacterium formicicum DSM 3637, an archaebacterium isolated from the methane producer amoeba Pelomyxa palustris.</title>
        <authorList>
            <person name="Gutierrez G."/>
        </authorList>
    </citation>
    <scope>NUCLEOTIDE SEQUENCE [LARGE SCALE GENOMIC DNA]</scope>
    <source>
        <strain evidence="10">DSM 3637 / PP1</strain>
    </source>
</reference>
<comment type="catalytic activity">
    <reaction evidence="4 7">
        <text>uridine(38/39/40) in tRNA = pseudouridine(38/39/40) in tRNA</text>
        <dbReference type="Rhea" id="RHEA:22376"/>
        <dbReference type="Rhea" id="RHEA-COMP:10085"/>
        <dbReference type="Rhea" id="RHEA-COMP:10087"/>
        <dbReference type="ChEBI" id="CHEBI:65314"/>
        <dbReference type="ChEBI" id="CHEBI:65315"/>
        <dbReference type="EC" id="5.4.99.12"/>
    </reaction>
</comment>
<feature type="active site" description="Nucleophile" evidence="4 5">
    <location>
        <position position="56"/>
    </location>
</feature>
<dbReference type="OrthoDB" id="25720at2157"/>
<dbReference type="InterPro" id="IPR001406">
    <property type="entry name" value="PsdUridine_synth_TruA"/>
</dbReference>
<dbReference type="PIRSF" id="PIRSF001430">
    <property type="entry name" value="tRNA_psdUrid_synth"/>
    <property type="match status" value="1"/>
</dbReference>
<evidence type="ECO:0000256" key="4">
    <source>
        <dbReference type="HAMAP-Rule" id="MF_00171"/>
    </source>
</evidence>
<dbReference type="SUPFAM" id="SSF55120">
    <property type="entry name" value="Pseudouridine synthase"/>
    <property type="match status" value="1"/>
</dbReference>
<dbReference type="PATRIC" id="fig|1204725.3.peg.2370"/>
<dbReference type="GO" id="GO:0160147">
    <property type="term" value="F:tRNA pseudouridine(38-40) synthase activity"/>
    <property type="evidence" value="ECO:0007669"/>
    <property type="project" value="UniProtKB-EC"/>
</dbReference>
<dbReference type="AlphaFoldDB" id="K2R122"/>
<evidence type="ECO:0000256" key="7">
    <source>
        <dbReference type="RuleBase" id="RU003792"/>
    </source>
</evidence>
<feature type="domain" description="Pseudouridine synthase I TruA alpha/beta" evidence="8">
    <location>
        <begin position="130"/>
        <end position="226"/>
    </location>
</feature>
<dbReference type="RefSeq" id="WP_004031878.1">
    <property type="nucleotide sequence ID" value="NZ_AMPO01000012.1"/>
</dbReference>
<evidence type="ECO:0000259" key="8">
    <source>
        <dbReference type="Pfam" id="PF01416"/>
    </source>
</evidence>
<dbReference type="Proteomes" id="UP000007360">
    <property type="component" value="Unassembled WGS sequence"/>
</dbReference>
<dbReference type="InterPro" id="IPR020095">
    <property type="entry name" value="PsdUridine_synth_TruA_C"/>
</dbReference>
<keyword evidence="3 4" id="KW-0413">Isomerase</keyword>
<evidence type="ECO:0000256" key="1">
    <source>
        <dbReference type="ARBA" id="ARBA00009375"/>
    </source>
</evidence>
<proteinExistence type="inferred from homology"/>
<dbReference type="PANTHER" id="PTHR11142">
    <property type="entry name" value="PSEUDOURIDYLATE SYNTHASE"/>
    <property type="match status" value="1"/>
</dbReference>
<gene>
    <name evidence="4 9" type="primary">truA</name>
    <name evidence="9" type="ORF">A994_11802</name>
</gene>
<dbReference type="Gene3D" id="3.30.70.580">
    <property type="entry name" value="Pseudouridine synthase I, catalytic domain, N-terminal subdomain"/>
    <property type="match status" value="1"/>
</dbReference>
<comment type="caution">
    <text evidence="4">Lacks conserved residue(s) required for the propagation of feature annotation.</text>
</comment>
<comment type="similarity">
    <text evidence="1 4 7">Belongs to the tRNA pseudouridine synthase TruA family.</text>
</comment>
<dbReference type="HAMAP" id="MF_00171">
    <property type="entry name" value="TruA"/>
    <property type="match status" value="1"/>
</dbReference>
<evidence type="ECO:0000256" key="3">
    <source>
        <dbReference type="ARBA" id="ARBA00023235"/>
    </source>
</evidence>
<evidence type="ECO:0000313" key="10">
    <source>
        <dbReference type="Proteomes" id="UP000007360"/>
    </source>
</evidence>
<keyword evidence="10" id="KW-1185">Reference proteome</keyword>
<dbReference type="EMBL" id="AMPO01000012">
    <property type="protein sequence ID" value="EKF84877.1"/>
    <property type="molecule type" value="Genomic_DNA"/>
</dbReference>
<organism evidence="9 10">
    <name type="scientific">Methanobacterium formicicum (strain DSM 3637 / PP1)</name>
    <dbReference type="NCBI Taxonomy" id="1204725"/>
    <lineage>
        <taxon>Archaea</taxon>
        <taxon>Methanobacteriati</taxon>
        <taxon>Methanobacteriota</taxon>
        <taxon>Methanomada group</taxon>
        <taxon>Methanobacteria</taxon>
        <taxon>Methanobacteriales</taxon>
        <taxon>Methanobacteriaceae</taxon>
        <taxon>Methanobacterium</taxon>
    </lineage>
</organism>
<dbReference type="InterPro" id="IPR020103">
    <property type="entry name" value="PsdUridine_synth_cat_dom_sf"/>
</dbReference>
<dbReference type="GO" id="GO:0031119">
    <property type="term" value="P:tRNA pseudouridine synthesis"/>
    <property type="evidence" value="ECO:0007669"/>
    <property type="project" value="UniProtKB-UniRule"/>
</dbReference>
<dbReference type="EC" id="5.4.99.12" evidence="4"/>
<dbReference type="Pfam" id="PF01416">
    <property type="entry name" value="PseudoU_synth_1"/>
    <property type="match status" value="1"/>
</dbReference>
<sequence length="274" mass="31453">MIRVALKVAYLGTAFYGFQRQPNLRTVEGELLKALEKSGAITNLGQSSYSIAGRTDRGVHALGNVVSFCTDKEPIINQVNDVLPMDIRILGSCPVPQGFKTRYAYKRHYRYVLCRKTGEEEWDLDKMQEAAHLMEGTHNFINFSRRNERNPIRKVDSVRITAENQGCLVDVEGESFLWNMVRKMVTILLCVGKHEMGIEEVEKCFDPEYNACIMPMPPESLILMDVFHKGVKFNEDKYAHKRFIQTIGEECFNHQRMVASTMEMINALNHRNIV</sequence>
<dbReference type="InterPro" id="IPR020094">
    <property type="entry name" value="TruA/RsuA/RluB/E/F_N"/>
</dbReference>
<protein>
    <recommendedName>
        <fullName evidence="4">tRNA pseudouridine synthase A</fullName>
        <ecNumber evidence="4">5.4.99.12</ecNumber>
    </recommendedName>
    <alternativeName>
        <fullName evidence="4">tRNA pseudouridine(38-40) synthase</fullName>
    </alternativeName>
    <alternativeName>
        <fullName evidence="4">tRNA pseudouridylate synthase I</fullName>
    </alternativeName>
    <alternativeName>
        <fullName evidence="4">tRNA-uridine isomerase I</fullName>
    </alternativeName>
</protein>
<comment type="caution">
    <text evidence="9">The sequence shown here is derived from an EMBL/GenBank/DDBJ whole genome shotgun (WGS) entry which is preliminary data.</text>
</comment>
<evidence type="ECO:0000256" key="2">
    <source>
        <dbReference type="ARBA" id="ARBA00022694"/>
    </source>
</evidence>
<feature type="binding site" evidence="4 6">
    <location>
        <position position="109"/>
    </location>
    <ligand>
        <name>substrate</name>
    </ligand>
</feature>
<dbReference type="GO" id="GO:0003723">
    <property type="term" value="F:RNA binding"/>
    <property type="evidence" value="ECO:0007669"/>
    <property type="project" value="InterPro"/>
</dbReference>
<dbReference type="NCBIfam" id="TIGR00071">
    <property type="entry name" value="hisT_truA"/>
    <property type="match status" value="1"/>
</dbReference>
<dbReference type="PANTHER" id="PTHR11142:SF0">
    <property type="entry name" value="TRNA PSEUDOURIDINE SYNTHASE-LIKE 1"/>
    <property type="match status" value="1"/>
</dbReference>
<evidence type="ECO:0000256" key="6">
    <source>
        <dbReference type="PIRSR" id="PIRSR001430-2"/>
    </source>
</evidence>
<evidence type="ECO:0000313" key="9">
    <source>
        <dbReference type="EMBL" id="EKF84877.1"/>
    </source>
</evidence>
<keyword evidence="2 4" id="KW-0819">tRNA processing</keyword>
<accession>K2R122</accession>
<comment type="function">
    <text evidence="4">Formation of pseudouridine at positions 38, 39 and 40 in the anticodon stem and loop of transfer RNAs.</text>
</comment>
<dbReference type="InterPro" id="IPR020097">
    <property type="entry name" value="PsdUridine_synth_TruA_a/b_dom"/>
</dbReference>